<name>A0A379AKQ1_ENTAG</name>
<keyword evidence="2" id="KW-1185">Reference proteome</keyword>
<reference evidence="1 2" key="1">
    <citation type="submission" date="2018-06" db="EMBL/GenBank/DDBJ databases">
        <authorList>
            <consortium name="Pathogen Informatics"/>
            <person name="Doyle S."/>
        </authorList>
    </citation>
    <scope>NUCLEOTIDE SEQUENCE [LARGE SCALE GENOMIC DNA]</scope>
    <source>
        <strain evidence="1 2">NCTC9381</strain>
    </source>
</reference>
<accession>A0A379AKQ1</accession>
<proteinExistence type="predicted"/>
<evidence type="ECO:0000313" key="2">
    <source>
        <dbReference type="Proteomes" id="UP000254640"/>
    </source>
</evidence>
<dbReference type="Proteomes" id="UP000254640">
    <property type="component" value="Unassembled WGS sequence"/>
</dbReference>
<dbReference type="EMBL" id="UGSO01000001">
    <property type="protein sequence ID" value="SUB18475.1"/>
    <property type="molecule type" value="Genomic_DNA"/>
</dbReference>
<sequence>MFLHPGLRFFRELTVKQHTVSTLFLGRIGFIYLTGIQQLNQMPAERGVNRLAGLAFLQAQQRVTERRIKDFRRGPAEVAALVRRTRIVRVLFSRRRKGGFATADIVSNLLQLRACLIVCQDRRWLQQNVTRMDFGDRDIFALATQVVHFQDVEAHTRAHRPDDIAFFGA</sequence>
<organism evidence="1 2">
    <name type="scientific">Enterobacter agglomerans</name>
    <name type="common">Erwinia herbicola</name>
    <name type="synonym">Pantoea agglomerans</name>
    <dbReference type="NCBI Taxonomy" id="549"/>
    <lineage>
        <taxon>Bacteria</taxon>
        <taxon>Pseudomonadati</taxon>
        <taxon>Pseudomonadota</taxon>
        <taxon>Gammaproteobacteria</taxon>
        <taxon>Enterobacterales</taxon>
        <taxon>Erwiniaceae</taxon>
        <taxon>Pantoea</taxon>
        <taxon>Pantoea agglomerans group</taxon>
    </lineage>
</organism>
<protein>
    <submittedName>
        <fullName evidence="1">Uncharacterized protein</fullName>
    </submittedName>
</protein>
<dbReference type="AlphaFoldDB" id="A0A379AKQ1"/>
<gene>
    <name evidence="1" type="ORF">NCTC9381_04433</name>
</gene>
<evidence type="ECO:0000313" key="1">
    <source>
        <dbReference type="EMBL" id="SUB18475.1"/>
    </source>
</evidence>